<keyword evidence="4" id="KW-0813">Transport</keyword>
<dbReference type="InterPro" id="IPR001494">
    <property type="entry name" value="Importin-beta_N"/>
</dbReference>
<evidence type="ECO:0000256" key="4">
    <source>
        <dbReference type="ARBA" id="ARBA00022448"/>
    </source>
</evidence>
<dbReference type="GO" id="GO:0005634">
    <property type="term" value="C:nucleus"/>
    <property type="evidence" value="ECO:0007669"/>
    <property type="project" value="UniProtKB-SubCell"/>
</dbReference>
<dbReference type="GO" id="GO:0006913">
    <property type="term" value="P:nucleocytoplasmic transport"/>
    <property type="evidence" value="ECO:0007669"/>
    <property type="project" value="UniProtKB-ARBA"/>
</dbReference>
<reference evidence="10 11" key="1">
    <citation type="journal article" date="2021" name="BMC Biol.">
        <title>Horizontally acquired antibacterial genes associated with adaptive radiation of ladybird beetles.</title>
        <authorList>
            <person name="Li H.S."/>
            <person name="Tang X.F."/>
            <person name="Huang Y.H."/>
            <person name="Xu Z.Y."/>
            <person name="Chen M.L."/>
            <person name="Du X.Y."/>
            <person name="Qiu B.Y."/>
            <person name="Chen P.T."/>
            <person name="Zhang W."/>
            <person name="Slipinski A."/>
            <person name="Escalona H.E."/>
            <person name="Waterhouse R.M."/>
            <person name="Zwick A."/>
            <person name="Pang H."/>
        </authorList>
    </citation>
    <scope>NUCLEOTIDE SEQUENCE [LARGE SCALE GENOMIC DNA]</scope>
    <source>
        <strain evidence="10">SYSU2018</strain>
    </source>
</reference>
<evidence type="ECO:0000256" key="8">
    <source>
        <dbReference type="SAM" id="MobiDB-lite"/>
    </source>
</evidence>
<keyword evidence="11" id="KW-1185">Reference proteome</keyword>
<keyword evidence="7" id="KW-0539">Nucleus</keyword>
<dbReference type="InterPro" id="IPR013598">
    <property type="entry name" value="Exportin-1/Importin-b-like"/>
</dbReference>
<evidence type="ECO:0000256" key="3">
    <source>
        <dbReference type="ARBA" id="ARBA00009466"/>
    </source>
</evidence>
<name>A0ABD2N2X1_9CUCU</name>
<dbReference type="Gene3D" id="1.25.10.10">
    <property type="entry name" value="Leucine-rich Repeat Variant"/>
    <property type="match status" value="1"/>
</dbReference>
<dbReference type="Proteomes" id="UP001516400">
    <property type="component" value="Unassembled WGS sequence"/>
</dbReference>
<evidence type="ECO:0000256" key="7">
    <source>
        <dbReference type="ARBA" id="ARBA00023242"/>
    </source>
</evidence>
<dbReference type="AlphaFoldDB" id="A0ABD2N2X1"/>
<dbReference type="Pfam" id="PF03810">
    <property type="entry name" value="IBN_N"/>
    <property type="match status" value="1"/>
</dbReference>
<dbReference type="GO" id="GO:0015031">
    <property type="term" value="P:protein transport"/>
    <property type="evidence" value="ECO:0007669"/>
    <property type="project" value="UniProtKB-KW"/>
</dbReference>
<evidence type="ECO:0000256" key="6">
    <source>
        <dbReference type="ARBA" id="ARBA00022927"/>
    </source>
</evidence>
<dbReference type="SUPFAM" id="SSF48371">
    <property type="entry name" value="ARM repeat"/>
    <property type="match status" value="1"/>
</dbReference>
<dbReference type="PANTHER" id="PTHR21452">
    <property type="entry name" value="EXPORTIN-6"/>
    <property type="match status" value="1"/>
</dbReference>
<protein>
    <recommendedName>
        <fullName evidence="9">Importin N-terminal domain-containing protein</fullName>
    </recommendedName>
</protein>
<keyword evidence="6" id="KW-0653">Protein transport</keyword>
<comment type="subcellular location">
    <subcellularLocation>
        <location evidence="2">Cytoplasm</location>
    </subcellularLocation>
    <subcellularLocation>
        <location evidence="1">Nucleus</location>
    </subcellularLocation>
</comment>
<evidence type="ECO:0000259" key="9">
    <source>
        <dbReference type="SMART" id="SM00913"/>
    </source>
</evidence>
<accession>A0ABD2N2X1</accession>
<comment type="caution">
    <text evidence="10">The sequence shown here is derived from an EMBL/GenBank/DDBJ whole genome shotgun (WGS) entry which is preliminary data.</text>
</comment>
<comment type="similarity">
    <text evidence="3">Belongs to the exportin family.</text>
</comment>
<dbReference type="EMBL" id="JABFTP020000062">
    <property type="protein sequence ID" value="KAL3272659.1"/>
    <property type="molecule type" value="Genomic_DNA"/>
</dbReference>
<dbReference type="PANTHER" id="PTHR21452:SF4">
    <property type="entry name" value="EXPORTIN-6"/>
    <property type="match status" value="1"/>
</dbReference>
<evidence type="ECO:0000256" key="2">
    <source>
        <dbReference type="ARBA" id="ARBA00004496"/>
    </source>
</evidence>
<evidence type="ECO:0000256" key="5">
    <source>
        <dbReference type="ARBA" id="ARBA00022490"/>
    </source>
</evidence>
<organism evidence="10 11">
    <name type="scientific">Cryptolaemus montrouzieri</name>
    <dbReference type="NCBI Taxonomy" id="559131"/>
    <lineage>
        <taxon>Eukaryota</taxon>
        <taxon>Metazoa</taxon>
        <taxon>Ecdysozoa</taxon>
        <taxon>Arthropoda</taxon>
        <taxon>Hexapoda</taxon>
        <taxon>Insecta</taxon>
        <taxon>Pterygota</taxon>
        <taxon>Neoptera</taxon>
        <taxon>Endopterygota</taxon>
        <taxon>Coleoptera</taxon>
        <taxon>Polyphaga</taxon>
        <taxon>Cucujiformia</taxon>
        <taxon>Coccinelloidea</taxon>
        <taxon>Coccinellidae</taxon>
        <taxon>Scymninae</taxon>
        <taxon>Scymnini</taxon>
        <taxon>Cryptolaemus</taxon>
    </lineage>
</organism>
<evidence type="ECO:0000256" key="1">
    <source>
        <dbReference type="ARBA" id="ARBA00004123"/>
    </source>
</evidence>
<dbReference type="SMART" id="SM00913">
    <property type="entry name" value="IBN_N"/>
    <property type="match status" value="1"/>
</dbReference>
<evidence type="ECO:0000313" key="11">
    <source>
        <dbReference type="Proteomes" id="UP001516400"/>
    </source>
</evidence>
<dbReference type="InterPro" id="IPR011989">
    <property type="entry name" value="ARM-like"/>
</dbReference>
<feature type="domain" description="Importin N-terminal" evidence="9">
    <location>
        <begin position="30"/>
        <end position="96"/>
    </location>
</feature>
<dbReference type="InterPro" id="IPR016024">
    <property type="entry name" value="ARM-type_fold"/>
</dbReference>
<proteinExistence type="inferred from homology"/>
<dbReference type="InterPro" id="IPR040016">
    <property type="entry name" value="XPO6"/>
</dbReference>
<dbReference type="GO" id="GO:0005737">
    <property type="term" value="C:cytoplasm"/>
    <property type="evidence" value="ECO:0007669"/>
    <property type="project" value="UniProtKB-SubCell"/>
</dbReference>
<dbReference type="Pfam" id="PF08389">
    <property type="entry name" value="Xpo1"/>
    <property type="match status" value="1"/>
</dbReference>
<evidence type="ECO:0000313" key="10">
    <source>
        <dbReference type="EMBL" id="KAL3272659.1"/>
    </source>
</evidence>
<feature type="region of interest" description="Disordered" evidence="8">
    <location>
        <begin position="201"/>
        <end position="220"/>
    </location>
</feature>
<keyword evidence="5" id="KW-0963">Cytoplasm</keyword>
<gene>
    <name evidence="10" type="ORF">HHI36_014124</name>
</gene>
<sequence length="1067" mass="122571">MDENGSLAALEQLMEEFFNHSTSNARKHEIEQQLNAFKLSPHSWKLCLYFITHTSSQYVVMFSLSILETVINQRWENGDLAYREQLRVILFEYLIENGIQAPHFLREKYAKLLVDIAKEDWPHRYPTFMDDVLELLRTESNLLVGLVLLRTASEEFMSANTNLDKDRKEELARLLHPYIPIVFQILTRILENLVIFSGNKPRHSATATPPPSPTHPSSTMGLTMQQLASVATFRPDSKALNREILTTIQHLFTWVPISAIHPQIIKCIFNFTNISSYAQEDDDMCVMAMSTINELLYRKCTPPGTENFFIQLYQHTVDLLRDLSSSSVYRIESIDSTFMEKLSELSVLLIQQHFWRLEMEPNISTLDFLSLVFQLTVQLPSVQCYCQCLVTWSAFLKQIKPQNSHKYSEVLLSLVSMLLKKIQFNSNFDQLRQIDTLERNEDNDTEWSTFVKTSNEIIAMIAEFAPLDTFNQVLIPWKLQYESYRGIAKGLSTDTNLINALSCDMSERNRLCCVLTDFSTLTQTLARLSSLFTDQDNTEMPHSCDDLIFCIFQRILDSAYIATEAKLYNSRLDQKLIECSNNVHSELLAALQTWLFWVLQKKKLTDHNLKTLIDVTLPVLMEPGSTPPPVACSAARLLLTLTAQVPPPGLMRTQTMTDFIDVASTLRQSSMETRHIVNGSICNLLLRNWGESNQRDNEMRHYLVGIFFDNLTKDFRLLTATTEEQRVRDISENTLNCLSHVVDFCKHFSNSSKRLLYLAIKSSVEHALLVFPAYVKYQEVSQNILGLFINVLGVLQQQMGIDGTKNAVNVFLQVAVNEQHVVTAPSNIEKLLQVLKLVVEAPGSAYKNFLPSILELCMQNLCPVVLTQAEEYPEVYLSLLDLFYSILVHRWQYFYISQVRSGFSPCVEADLAADFPQKPQELISILQIFGQALLQPDINIFKLSIGVLEDLNAKWNLYSKAIFRDYLLNKFLTVLLGTLVDKSHSLLSEDTQIAIYNMASVNFQDFFTTFLPEFLRNFEGISPEQGQILMKNFMENYDKDMPTFIQNLRIFVKNGQHFRMCNSKPRF</sequence>